<feature type="chain" id="PRO_5045620210" description="Lipocalin-like domain-containing protein" evidence="1">
    <location>
        <begin position="21"/>
        <end position="140"/>
    </location>
</feature>
<dbReference type="Pfam" id="PF13648">
    <property type="entry name" value="Lipocalin_4"/>
    <property type="match status" value="1"/>
</dbReference>
<evidence type="ECO:0000313" key="3">
    <source>
        <dbReference type="EMBL" id="QYJ68333.1"/>
    </source>
</evidence>
<organism evidence="3 4">
    <name type="scientific">Flavobacterium litorale</name>
    <dbReference type="NCBI Taxonomy" id="2856519"/>
    <lineage>
        <taxon>Bacteria</taxon>
        <taxon>Pseudomonadati</taxon>
        <taxon>Bacteroidota</taxon>
        <taxon>Flavobacteriia</taxon>
        <taxon>Flavobacteriales</taxon>
        <taxon>Flavobacteriaceae</taxon>
        <taxon>Flavobacterium</taxon>
    </lineage>
</organism>
<accession>A0ABX8V884</accession>
<dbReference type="InterPro" id="IPR024311">
    <property type="entry name" value="Lipocalin-like"/>
</dbReference>
<name>A0ABX8V884_9FLAO</name>
<evidence type="ECO:0000256" key="1">
    <source>
        <dbReference type="SAM" id="SignalP"/>
    </source>
</evidence>
<evidence type="ECO:0000313" key="4">
    <source>
        <dbReference type="Proteomes" id="UP000825381"/>
    </source>
</evidence>
<protein>
    <recommendedName>
        <fullName evidence="2">Lipocalin-like domain-containing protein</fullName>
    </recommendedName>
</protein>
<reference evidence="3 4" key="1">
    <citation type="submission" date="2021-07" db="EMBL/GenBank/DDBJ databases">
        <title>Flavobacterium WSW3-B6 sp.nov, isolated from seaweed.</title>
        <authorList>
            <person name="Muhammad N."/>
            <person name="Ho H."/>
            <person name="Lee Y.-J."/>
            <person name="Nguyen T."/>
            <person name="Ho J."/>
            <person name="Kim S.-G."/>
        </authorList>
    </citation>
    <scope>NUCLEOTIDE SEQUENCE [LARGE SCALE GENOMIC DNA]</scope>
    <source>
        <strain evidence="3 4">WSW3-B6</strain>
    </source>
</reference>
<feature type="signal peptide" evidence="1">
    <location>
        <begin position="1"/>
        <end position="20"/>
    </location>
</feature>
<feature type="domain" description="Lipocalin-like" evidence="2">
    <location>
        <begin position="29"/>
        <end position="119"/>
    </location>
</feature>
<keyword evidence="4" id="KW-1185">Reference proteome</keyword>
<keyword evidence="1" id="KW-0732">Signal</keyword>
<dbReference type="EMBL" id="CP080429">
    <property type="protein sequence ID" value="QYJ68333.1"/>
    <property type="molecule type" value="Genomic_DNA"/>
</dbReference>
<dbReference type="RefSeq" id="WP_220640676.1">
    <property type="nucleotide sequence ID" value="NZ_CP080429.1"/>
</dbReference>
<proteinExistence type="predicted"/>
<sequence>MKKILLFGLSLAALTFTSCSDDDGDSASIEGKWYYSQQGVAANGAEVLTDYMDHEDGCEKDYVEFLAGGVFKDVDYFSSDCDTFIDETTWSRSGNTITIGTGEDAETGTIATLSGSTLKVTISETIDGQTTNYVEVYTRE</sequence>
<evidence type="ECO:0000259" key="2">
    <source>
        <dbReference type="Pfam" id="PF13648"/>
    </source>
</evidence>
<gene>
    <name evidence="3" type="ORF">K1I41_00130</name>
</gene>
<dbReference type="PROSITE" id="PS51257">
    <property type="entry name" value="PROKAR_LIPOPROTEIN"/>
    <property type="match status" value="1"/>
</dbReference>
<dbReference type="Proteomes" id="UP000825381">
    <property type="component" value="Chromosome"/>
</dbReference>